<dbReference type="Proteomes" id="UP000613840">
    <property type="component" value="Unassembled WGS sequence"/>
</dbReference>
<sequence>MLLLDNSSPGFERLEQLAVDGVEVRPSGYSLEHQVITHGEIVAAAILEHPDTDAYLLLDSDVCFRTDNTISGLAEELAADPTLFGVQAQWLGPDGDVFRPAPTSGYPHTRIRESIRAAGADSWSEPYEFEVENRAGDRIHPFCALLRNTTALRRTVELFGLSAGLVQSERTGRWWDTLGILTQVMATHGLGWKESAYGVVHFGNVSWDNQWTAEKAAARDRLLADYRGS</sequence>
<proteinExistence type="predicted"/>
<dbReference type="EMBL" id="BMMZ01000001">
    <property type="protein sequence ID" value="GGL51109.1"/>
    <property type="molecule type" value="Genomic_DNA"/>
</dbReference>
<organism evidence="1 2">
    <name type="scientific">Microlunatus endophyticus</name>
    <dbReference type="NCBI Taxonomy" id="1716077"/>
    <lineage>
        <taxon>Bacteria</taxon>
        <taxon>Bacillati</taxon>
        <taxon>Actinomycetota</taxon>
        <taxon>Actinomycetes</taxon>
        <taxon>Propionibacteriales</taxon>
        <taxon>Propionibacteriaceae</taxon>
        <taxon>Microlunatus</taxon>
    </lineage>
</organism>
<protein>
    <submittedName>
        <fullName evidence="1">Uncharacterized protein</fullName>
    </submittedName>
</protein>
<evidence type="ECO:0000313" key="2">
    <source>
        <dbReference type="Proteomes" id="UP000613840"/>
    </source>
</evidence>
<accession>A0A917W1K5</accession>
<name>A0A917W1K5_9ACTN</name>
<keyword evidence="2" id="KW-1185">Reference proteome</keyword>
<dbReference type="InterPro" id="IPR029044">
    <property type="entry name" value="Nucleotide-diphossugar_trans"/>
</dbReference>
<evidence type="ECO:0000313" key="1">
    <source>
        <dbReference type="EMBL" id="GGL51109.1"/>
    </source>
</evidence>
<reference evidence="1" key="1">
    <citation type="journal article" date="2014" name="Int. J. Syst. Evol. Microbiol.">
        <title>Complete genome sequence of Corynebacterium casei LMG S-19264T (=DSM 44701T), isolated from a smear-ripened cheese.</title>
        <authorList>
            <consortium name="US DOE Joint Genome Institute (JGI-PGF)"/>
            <person name="Walter F."/>
            <person name="Albersmeier A."/>
            <person name="Kalinowski J."/>
            <person name="Ruckert C."/>
        </authorList>
    </citation>
    <scope>NUCLEOTIDE SEQUENCE</scope>
    <source>
        <strain evidence="1">CGMCC 4.7306</strain>
    </source>
</reference>
<dbReference type="SUPFAM" id="SSF53448">
    <property type="entry name" value="Nucleotide-diphospho-sugar transferases"/>
    <property type="match status" value="1"/>
</dbReference>
<gene>
    <name evidence="1" type="ORF">GCM10011575_06760</name>
</gene>
<dbReference type="RefSeq" id="WP_188893715.1">
    <property type="nucleotide sequence ID" value="NZ_BMMZ01000001.1"/>
</dbReference>
<comment type="caution">
    <text evidence="1">The sequence shown here is derived from an EMBL/GenBank/DDBJ whole genome shotgun (WGS) entry which is preliminary data.</text>
</comment>
<dbReference type="AlphaFoldDB" id="A0A917W1K5"/>
<reference evidence="1" key="2">
    <citation type="submission" date="2020-09" db="EMBL/GenBank/DDBJ databases">
        <authorList>
            <person name="Sun Q."/>
            <person name="Zhou Y."/>
        </authorList>
    </citation>
    <scope>NUCLEOTIDE SEQUENCE</scope>
    <source>
        <strain evidence="1">CGMCC 4.7306</strain>
    </source>
</reference>